<proteinExistence type="predicted"/>
<reference evidence="1 2" key="1">
    <citation type="submission" date="2024-08" db="EMBL/GenBank/DDBJ databases">
        <title>Mycobacterium servetensis sp. nov., a novel rapid-growing mycobacterial species recovered from a human patient in Zaragoza, Spain.</title>
        <authorList>
            <person name="Tristancho-Baro A.I."/>
            <person name="Buenestado-Serrano S."/>
            <person name="Garcia De Viedma D."/>
            <person name="Milagro-Beamonte A."/>
            <person name="Burillo N."/>
            <person name="Sanz S."/>
            <person name="Lopez-Calleja A.I."/>
            <person name="Penas-Utrilla D."/>
            <person name="Guardingo M."/>
            <person name="Garcia M.J."/>
            <person name="Vinuelas-Bayon J."/>
        </authorList>
    </citation>
    <scope>NUCLEOTIDE SEQUENCE [LARGE SCALE GENOMIC DNA]</scope>
    <source>
        <strain evidence="2">HUMS_12744610</strain>
    </source>
</reference>
<dbReference type="Proteomes" id="UP001564760">
    <property type="component" value="Unassembled WGS sequence"/>
</dbReference>
<gene>
    <name evidence="1" type="ORF">AB8998_31400</name>
</gene>
<dbReference type="InterPro" id="IPR036689">
    <property type="entry name" value="ESAT-6-like_sf"/>
</dbReference>
<dbReference type="EMBL" id="JBGEDP010000003">
    <property type="protein sequence ID" value="MEY8019154.1"/>
    <property type="molecule type" value="Genomic_DNA"/>
</dbReference>
<dbReference type="Gene3D" id="1.10.287.1060">
    <property type="entry name" value="ESAT-6-like"/>
    <property type="match status" value="1"/>
</dbReference>
<organism evidence="1 2">
    <name type="scientific">Mycobacterium servetii</name>
    <dbReference type="NCBI Taxonomy" id="3237418"/>
    <lineage>
        <taxon>Bacteria</taxon>
        <taxon>Bacillati</taxon>
        <taxon>Actinomycetota</taxon>
        <taxon>Actinomycetes</taxon>
        <taxon>Mycobacteriales</taxon>
        <taxon>Mycobacteriaceae</taxon>
        <taxon>Mycobacterium</taxon>
    </lineage>
</organism>
<comment type="caution">
    <text evidence="1">The sequence shown here is derived from an EMBL/GenBank/DDBJ whole genome shotgun (WGS) entry which is preliminary data.</text>
</comment>
<evidence type="ECO:0000313" key="1">
    <source>
        <dbReference type="EMBL" id="MEY8019154.1"/>
    </source>
</evidence>
<accession>A0ABV4C9D2</accession>
<protein>
    <submittedName>
        <fullName evidence="1">WXG100 family type VII secretion target</fullName>
    </submittedName>
</protein>
<evidence type="ECO:0000313" key="2">
    <source>
        <dbReference type="Proteomes" id="UP001564760"/>
    </source>
</evidence>
<dbReference type="InterPro" id="IPR010310">
    <property type="entry name" value="T7SS_ESAT-6-like"/>
</dbReference>
<dbReference type="Pfam" id="PF06013">
    <property type="entry name" value="WXG100"/>
    <property type="match status" value="1"/>
</dbReference>
<dbReference type="RefSeq" id="WP_369742178.1">
    <property type="nucleotide sequence ID" value="NZ_JBGEDP010000003.1"/>
</dbReference>
<name>A0ABV4C9D2_9MYCO</name>
<keyword evidence="2" id="KW-1185">Reference proteome</keyword>
<sequence length="101" mass="10177">MTHLDVTIPTLAASQAGVGDASAQMRGAIASAESDATAAQGFHMGESSTAFQAGHARFVNAAQQINQLLDIAQANMGDSASTYTAADAEMSENIGQTGGAF</sequence>
<dbReference type="SUPFAM" id="SSF140453">
    <property type="entry name" value="EsxAB dimer-like"/>
    <property type="match status" value="1"/>
</dbReference>